<dbReference type="AlphaFoldDB" id="A0A0D6PX58"/>
<evidence type="ECO:0000313" key="1">
    <source>
        <dbReference type="EMBL" id="GAN95345.1"/>
    </source>
</evidence>
<reference evidence="1 2" key="1">
    <citation type="submission" date="2012-11" db="EMBL/GenBank/DDBJ databases">
        <title>Whole genome sequence of Gluconacetobacter europaeus NBRC3261.</title>
        <authorList>
            <person name="Azuma Y."/>
            <person name="Higashiura N."/>
            <person name="Hirakawa H."/>
            <person name="Matsushita K."/>
        </authorList>
    </citation>
    <scope>NUCLEOTIDE SEQUENCE [LARGE SCALE GENOMIC DNA]</scope>
    <source>
        <strain evidence="1 2">NBRC 3261</strain>
    </source>
</reference>
<comment type="caution">
    <text evidence="1">The sequence shown here is derived from an EMBL/GenBank/DDBJ whole genome shotgun (WGS) entry which is preliminary data.</text>
</comment>
<dbReference type="RefSeq" id="WP_048849805.1">
    <property type="nucleotide sequence ID" value="NZ_BANI01000020.1"/>
</dbReference>
<gene>
    <name evidence="1" type="ORF">Geu3261_0020_008</name>
</gene>
<organism evidence="1 2">
    <name type="scientific">Komagataeibacter europaeus NBRC 3261</name>
    <dbReference type="NCBI Taxonomy" id="1234669"/>
    <lineage>
        <taxon>Bacteria</taxon>
        <taxon>Pseudomonadati</taxon>
        <taxon>Pseudomonadota</taxon>
        <taxon>Alphaproteobacteria</taxon>
        <taxon>Acetobacterales</taxon>
        <taxon>Acetobacteraceae</taxon>
        <taxon>Komagataeibacter</taxon>
    </lineage>
</organism>
<name>A0A0D6PX58_KOMEU</name>
<protein>
    <submittedName>
        <fullName evidence="1">Bacteriophage tail protein</fullName>
    </submittedName>
</protein>
<accession>A0A0D6PX58</accession>
<proteinExistence type="predicted"/>
<sequence>MQRIATTTAITTRPAFSSTGTPGYFTKGNAAAGAPATVVSDDWLNDVQETLLSPIEATGQKAAAGQNDQLLNAIKSLGLIAPYDAALAEAIGGYPLNAVVCGTTAGQYYRSTVAGNTTVPGATGASWVPLWTSSYNGTSGVRTGPDGYTEQWGTVNLPASALTTSSVQITFPQKFDAVCFGVNLTGMNYANTTNGGWPALSMTGAPTLSGVEIIGDTLTGHLSDTIVFNQVVPVFWKASGF</sequence>
<dbReference type="EMBL" id="BANI01000020">
    <property type="protein sequence ID" value="GAN95345.1"/>
    <property type="molecule type" value="Genomic_DNA"/>
</dbReference>
<evidence type="ECO:0000313" key="2">
    <source>
        <dbReference type="Proteomes" id="UP000032675"/>
    </source>
</evidence>
<dbReference type="Gene3D" id="2.60.40.3940">
    <property type="match status" value="1"/>
</dbReference>
<dbReference type="Proteomes" id="UP000032675">
    <property type="component" value="Unassembled WGS sequence"/>
</dbReference>